<proteinExistence type="predicted"/>
<keyword evidence="2" id="KW-1185">Reference proteome</keyword>
<organism evidence="1 2">
    <name type="scientific">Stieleria bergensis</name>
    <dbReference type="NCBI Taxonomy" id="2528025"/>
    <lineage>
        <taxon>Bacteria</taxon>
        <taxon>Pseudomonadati</taxon>
        <taxon>Planctomycetota</taxon>
        <taxon>Planctomycetia</taxon>
        <taxon>Pirellulales</taxon>
        <taxon>Pirellulaceae</taxon>
        <taxon>Stieleria</taxon>
    </lineage>
</organism>
<evidence type="ECO:0000313" key="2">
    <source>
        <dbReference type="Proteomes" id="UP000315003"/>
    </source>
</evidence>
<gene>
    <name evidence="1" type="ORF">SV7mr_03730</name>
</gene>
<name>A0A517SP45_9BACT</name>
<dbReference type="AlphaFoldDB" id="A0A517SP45"/>
<dbReference type="Proteomes" id="UP000315003">
    <property type="component" value="Chromosome"/>
</dbReference>
<protein>
    <submittedName>
        <fullName evidence="1">Uncharacterized protein</fullName>
    </submittedName>
</protein>
<dbReference type="EMBL" id="CP036272">
    <property type="protein sequence ID" value="QDT57888.1"/>
    <property type="molecule type" value="Genomic_DNA"/>
</dbReference>
<sequence length="57" mass="6338">MTRAVAPHKCLTDTALTNHSFLENPVRVWNRFDLWTRGHVAGTSHGSNGHCTVPSRP</sequence>
<evidence type="ECO:0000313" key="1">
    <source>
        <dbReference type="EMBL" id="QDT57888.1"/>
    </source>
</evidence>
<reference evidence="1 2" key="1">
    <citation type="submission" date="2019-02" db="EMBL/GenBank/DDBJ databases">
        <title>Deep-cultivation of Planctomycetes and their phenomic and genomic characterization uncovers novel biology.</title>
        <authorList>
            <person name="Wiegand S."/>
            <person name="Jogler M."/>
            <person name="Boedeker C."/>
            <person name="Pinto D."/>
            <person name="Vollmers J."/>
            <person name="Rivas-Marin E."/>
            <person name="Kohn T."/>
            <person name="Peeters S.H."/>
            <person name="Heuer A."/>
            <person name="Rast P."/>
            <person name="Oberbeckmann S."/>
            <person name="Bunk B."/>
            <person name="Jeske O."/>
            <person name="Meyerdierks A."/>
            <person name="Storesund J.E."/>
            <person name="Kallscheuer N."/>
            <person name="Luecker S."/>
            <person name="Lage O.M."/>
            <person name="Pohl T."/>
            <person name="Merkel B.J."/>
            <person name="Hornburger P."/>
            <person name="Mueller R.-W."/>
            <person name="Bruemmer F."/>
            <person name="Labrenz M."/>
            <person name="Spormann A.M."/>
            <person name="Op den Camp H."/>
            <person name="Overmann J."/>
            <person name="Amann R."/>
            <person name="Jetten M.S.M."/>
            <person name="Mascher T."/>
            <person name="Medema M.H."/>
            <person name="Devos D.P."/>
            <person name="Kaster A.-K."/>
            <person name="Ovreas L."/>
            <person name="Rohde M."/>
            <person name="Galperin M.Y."/>
            <person name="Jogler C."/>
        </authorList>
    </citation>
    <scope>NUCLEOTIDE SEQUENCE [LARGE SCALE GENOMIC DNA]</scope>
    <source>
        <strain evidence="1 2">SV_7m_r</strain>
    </source>
</reference>
<accession>A0A517SP45</accession>